<gene>
    <name evidence="1" type="ORF">BDN72DRAFT_819821</name>
</gene>
<reference evidence="1 2" key="1">
    <citation type="journal article" date="2019" name="Nat. Ecol. Evol.">
        <title>Megaphylogeny resolves global patterns of mushroom evolution.</title>
        <authorList>
            <person name="Varga T."/>
            <person name="Krizsan K."/>
            <person name="Foldi C."/>
            <person name="Dima B."/>
            <person name="Sanchez-Garcia M."/>
            <person name="Sanchez-Ramirez S."/>
            <person name="Szollosi G.J."/>
            <person name="Szarkandi J.G."/>
            <person name="Papp V."/>
            <person name="Albert L."/>
            <person name="Andreopoulos W."/>
            <person name="Angelini C."/>
            <person name="Antonin V."/>
            <person name="Barry K.W."/>
            <person name="Bougher N.L."/>
            <person name="Buchanan P."/>
            <person name="Buyck B."/>
            <person name="Bense V."/>
            <person name="Catcheside P."/>
            <person name="Chovatia M."/>
            <person name="Cooper J."/>
            <person name="Damon W."/>
            <person name="Desjardin D."/>
            <person name="Finy P."/>
            <person name="Geml J."/>
            <person name="Haridas S."/>
            <person name="Hughes K."/>
            <person name="Justo A."/>
            <person name="Karasinski D."/>
            <person name="Kautmanova I."/>
            <person name="Kiss B."/>
            <person name="Kocsube S."/>
            <person name="Kotiranta H."/>
            <person name="LaButti K.M."/>
            <person name="Lechner B.E."/>
            <person name="Liimatainen K."/>
            <person name="Lipzen A."/>
            <person name="Lukacs Z."/>
            <person name="Mihaltcheva S."/>
            <person name="Morgado L.N."/>
            <person name="Niskanen T."/>
            <person name="Noordeloos M.E."/>
            <person name="Ohm R.A."/>
            <person name="Ortiz-Santana B."/>
            <person name="Ovrebo C."/>
            <person name="Racz N."/>
            <person name="Riley R."/>
            <person name="Savchenko A."/>
            <person name="Shiryaev A."/>
            <person name="Soop K."/>
            <person name="Spirin V."/>
            <person name="Szebenyi C."/>
            <person name="Tomsovsky M."/>
            <person name="Tulloss R.E."/>
            <person name="Uehling J."/>
            <person name="Grigoriev I.V."/>
            <person name="Vagvolgyi C."/>
            <person name="Papp T."/>
            <person name="Martin F.M."/>
            <person name="Miettinen O."/>
            <person name="Hibbett D.S."/>
            <person name="Nagy L.G."/>
        </authorList>
    </citation>
    <scope>NUCLEOTIDE SEQUENCE [LARGE SCALE GENOMIC DNA]</scope>
    <source>
        <strain evidence="1 2">NL-1719</strain>
    </source>
</reference>
<proteinExistence type="predicted"/>
<accession>A0ACD3AWC1</accession>
<organism evidence="1 2">
    <name type="scientific">Pluteus cervinus</name>
    <dbReference type="NCBI Taxonomy" id="181527"/>
    <lineage>
        <taxon>Eukaryota</taxon>
        <taxon>Fungi</taxon>
        <taxon>Dikarya</taxon>
        <taxon>Basidiomycota</taxon>
        <taxon>Agaricomycotina</taxon>
        <taxon>Agaricomycetes</taxon>
        <taxon>Agaricomycetidae</taxon>
        <taxon>Agaricales</taxon>
        <taxon>Pluteineae</taxon>
        <taxon>Pluteaceae</taxon>
        <taxon>Pluteus</taxon>
    </lineage>
</organism>
<dbReference type="EMBL" id="ML208327">
    <property type="protein sequence ID" value="TFK69642.1"/>
    <property type="molecule type" value="Genomic_DNA"/>
</dbReference>
<dbReference type="Proteomes" id="UP000308600">
    <property type="component" value="Unassembled WGS sequence"/>
</dbReference>
<name>A0ACD3AWC1_9AGAR</name>
<evidence type="ECO:0000313" key="1">
    <source>
        <dbReference type="EMBL" id="TFK69642.1"/>
    </source>
</evidence>
<evidence type="ECO:0000313" key="2">
    <source>
        <dbReference type="Proteomes" id="UP000308600"/>
    </source>
</evidence>
<protein>
    <submittedName>
        <fullName evidence="1">Lactamase</fullName>
    </submittedName>
</protein>
<keyword evidence="2" id="KW-1185">Reference proteome</keyword>
<sequence>MEKLEALASIARLSDHVVRVLGQNPGKFTLQGTNTYIVGKQNPYTLIDTGEGKEEYLPVLEKALRDTVESPNKDQPIISDIIISHWHHDHVEGLPGVLNLLRKMWDEQKPGYSAHYKPPRLHKFPIPTGFTPPSAFYTLPSFTERLPKDLYTSSPDGEVFHRLHDSQIVTSSSIRVLHAPGHTVDSVCLYIPQDRALYTADNVLGQGTAVFEDLGVYLKSLGKMLEYGRDDEGHYDVLYPGHGPVIIEGREVISTYIKHRLEREEQVLSLLKSTPPDEPASVDASGSEQAWTTWTLVTKLYAAYPEPLWLPAARGIDLHLRKLEAEGRVKRLGGDGKDTRWQFV</sequence>